<dbReference type="Gene3D" id="3.40.190.290">
    <property type="match status" value="1"/>
</dbReference>
<accession>A0A370S4U8</accession>
<evidence type="ECO:0000256" key="1">
    <source>
        <dbReference type="ARBA" id="ARBA00009437"/>
    </source>
</evidence>
<keyword evidence="2" id="KW-0805">Transcription regulation</keyword>
<dbReference type="EMBL" id="QRAV01000018">
    <property type="protein sequence ID" value="RDL14776.1"/>
    <property type="molecule type" value="Genomic_DNA"/>
</dbReference>
<sequence>MYSWRLLIEWNSTVLDLNDLQYFVMVVDHGGFAPTARALGIPKSNLSRRIAQLEERLGVRLIIRNTRNFSVTELGQSYYDHCRAMLKEAEAAEAAIAMTHTEPGGVLRVTCPTALLEECVGAIITRFMAMHPRMEVHLEASDRQVDVVAEGVDLALRVRPMPLQDSNLVSRVMSQRPQCLVASPALLNRLGTPDGPEDLARYPSVHHGSPQRDYSWTLFNEDGREFTLQHRPQLITKGLPMLRCAAIDSIGVAQMPMSLVHDYIERGELAVVLPDWKPRTEMIHAVFATRQGMLPSTRLLLDFMLEQFRLLDDPLRGMRNRPLA</sequence>
<evidence type="ECO:0000313" key="7">
    <source>
        <dbReference type="Proteomes" id="UP000255365"/>
    </source>
</evidence>
<comment type="similarity">
    <text evidence="1">Belongs to the LysR transcriptional regulatory family.</text>
</comment>
<dbReference type="PANTHER" id="PTHR30537">
    <property type="entry name" value="HTH-TYPE TRANSCRIPTIONAL REGULATOR"/>
    <property type="match status" value="1"/>
</dbReference>
<protein>
    <submittedName>
        <fullName evidence="6">LysR family transcriptional regulator</fullName>
    </submittedName>
</protein>
<reference evidence="6 7" key="1">
    <citation type="submission" date="2018-07" db="EMBL/GenBank/DDBJ databases">
        <title>Genome sequencing of rice bacterial endophytes.</title>
        <authorList>
            <person name="Venturi V."/>
        </authorList>
    </citation>
    <scope>NUCLEOTIDE SEQUENCE [LARGE SCALE GENOMIC DNA]</scope>
    <source>
        <strain evidence="6 7">E2333</strain>
    </source>
</reference>
<dbReference type="PROSITE" id="PS50931">
    <property type="entry name" value="HTH_LYSR"/>
    <property type="match status" value="1"/>
</dbReference>
<dbReference type="Proteomes" id="UP000255365">
    <property type="component" value="Unassembled WGS sequence"/>
</dbReference>
<keyword evidence="3" id="KW-0238">DNA-binding</keyword>
<comment type="caution">
    <text evidence="6">The sequence shown here is derived from an EMBL/GenBank/DDBJ whole genome shotgun (WGS) entry which is preliminary data.</text>
</comment>
<dbReference type="AlphaFoldDB" id="A0A370S4U8"/>
<dbReference type="InterPro" id="IPR005119">
    <property type="entry name" value="LysR_subst-bd"/>
</dbReference>
<dbReference type="InterPro" id="IPR058163">
    <property type="entry name" value="LysR-type_TF_proteobact-type"/>
</dbReference>
<feature type="domain" description="HTH lysR-type" evidence="5">
    <location>
        <begin position="15"/>
        <end position="72"/>
    </location>
</feature>
<keyword evidence="4" id="KW-0804">Transcription</keyword>
<evidence type="ECO:0000256" key="3">
    <source>
        <dbReference type="ARBA" id="ARBA00023125"/>
    </source>
</evidence>
<dbReference type="Pfam" id="PF00126">
    <property type="entry name" value="HTH_1"/>
    <property type="match status" value="1"/>
</dbReference>
<dbReference type="InterPro" id="IPR036388">
    <property type="entry name" value="WH-like_DNA-bd_sf"/>
</dbReference>
<evidence type="ECO:0000259" key="5">
    <source>
        <dbReference type="PROSITE" id="PS50931"/>
    </source>
</evidence>
<gene>
    <name evidence="6" type="ORF">DEU51_118115</name>
</gene>
<dbReference type="PANTHER" id="PTHR30537:SF31">
    <property type="entry name" value="TRANSCRIPTIONAL REGULATOR, LYSR FAMILY"/>
    <property type="match status" value="1"/>
</dbReference>
<organism evidence="6 7">
    <name type="scientific">Pseudomonas jessenii</name>
    <dbReference type="NCBI Taxonomy" id="77298"/>
    <lineage>
        <taxon>Bacteria</taxon>
        <taxon>Pseudomonadati</taxon>
        <taxon>Pseudomonadota</taxon>
        <taxon>Gammaproteobacteria</taxon>
        <taxon>Pseudomonadales</taxon>
        <taxon>Pseudomonadaceae</taxon>
        <taxon>Pseudomonas</taxon>
    </lineage>
</organism>
<dbReference type="CDD" id="cd08473">
    <property type="entry name" value="PBP2_CrgA_like_4"/>
    <property type="match status" value="1"/>
</dbReference>
<proteinExistence type="inferred from homology"/>
<dbReference type="Gene3D" id="1.10.10.10">
    <property type="entry name" value="Winged helix-like DNA-binding domain superfamily/Winged helix DNA-binding domain"/>
    <property type="match status" value="1"/>
</dbReference>
<dbReference type="InterPro" id="IPR000847">
    <property type="entry name" value="LysR_HTH_N"/>
</dbReference>
<dbReference type="SUPFAM" id="SSF46785">
    <property type="entry name" value="Winged helix' DNA-binding domain"/>
    <property type="match status" value="1"/>
</dbReference>
<dbReference type="GO" id="GO:0006351">
    <property type="term" value="P:DNA-templated transcription"/>
    <property type="evidence" value="ECO:0007669"/>
    <property type="project" value="TreeGrafter"/>
</dbReference>
<dbReference type="SUPFAM" id="SSF53850">
    <property type="entry name" value="Periplasmic binding protein-like II"/>
    <property type="match status" value="1"/>
</dbReference>
<dbReference type="GO" id="GO:0043565">
    <property type="term" value="F:sequence-specific DNA binding"/>
    <property type="evidence" value="ECO:0007669"/>
    <property type="project" value="TreeGrafter"/>
</dbReference>
<dbReference type="FunFam" id="1.10.10.10:FF:000001">
    <property type="entry name" value="LysR family transcriptional regulator"/>
    <property type="match status" value="1"/>
</dbReference>
<evidence type="ECO:0000256" key="4">
    <source>
        <dbReference type="ARBA" id="ARBA00023163"/>
    </source>
</evidence>
<evidence type="ECO:0000313" key="6">
    <source>
        <dbReference type="EMBL" id="RDL14776.1"/>
    </source>
</evidence>
<dbReference type="InterPro" id="IPR036390">
    <property type="entry name" value="WH_DNA-bd_sf"/>
</dbReference>
<evidence type="ECO:0000256" key="2">
    <source>
        <dbReference type="ARBA" id="ARBA00023015"/>
    </source>
</evidence>
<name>A0A370S4U8_PSEJE</name>
<dbReference type="GO" id="GO:0003700">
    <property type="term" value="F:DNA-binding transcription factor activity"/>
    <property type="evidence" value="ECO:0007669"/>
    <property type="project" value="InterPro"/>
</dbReference>
<dbReference type="Pfam" id="PF03466">
    <property type="entry name" value="LysR_substrate"/>
    <property type="match status" value="1"/>
</dbReference>